<gene>
    <name evidence="1" type="ORF">BOLC1T03956H</name>
</gene>
<dbReference type="EMBL" id="LR031878">
    <property type="protein sequence ID" value="VDD51567.1"/>
    <property type="molecule type" value="Genomic_DNA"/>
</dbReference>
<sequence>MVSSSSSLTSGTLPSSPSFFSNDRSLPSLNPIAPSPSLPAIRSSALAVTSRSSKGRRCLIRRMNVSKGDGSETAPSDMIFCLFWRMEFSGLTLLWSIGMLRFQVFRLRTAKTGKYPFQVTLFQRLLLLIPFLRSNKLSLFSFLLARRFMGREKLVASWRGQGNGCLHGTLMHGVMALEPLHFTSHILGY</sequence>
<organism evidence="1">
    <name type="scientific">Brassica oleracea</name>
    <name type="common">Wild cabbage</name>
    <dbReference type="NCBI Taxonomy" id="3712"/>
    <lineage>
        <taxon>Eukaryota</taxon>
        <taxon>Viridiplantae</taxon>
        <taxon>Streptophyta</taxon>
        <taxon>Embryophyta</taxon>
        <taxon>Tracheophyta</taxon>
        <taxon>Spermatophyta</taxon>
        <taxon>Magnoliopsida</taxon>
        <taxon>eudicotyledons</taxon>
        <taxon>Gunneridae</taxon>
        <taxon>Pentapetalae</taxon>
        <taxon>rosids</taxon>
        <taxon>malvids</taxon>
        <taxon>Brassicales</taxon>
        <taxon>Brassicaceae</taxon>
        <taxon>Brassiceae</taxon>
        <taxon>Brassica</taxon>
    </lineage>
</organism>
<accession>A0A3P6F240</accession>
<reference evidence="1" key="1">
    <citation type="submission" date="2018-11" db="EMBL/GenBank/DDBJ databases">
        <authorList>
            <consortium name="Genoscope - CEA"/>
            <person name="William W."/>
        </authorList>
    </citation>
    <scope>NUCLEOTIDE SEQUENCE</scope>
</reference>
<proteinExistence type="predicted"/>
<protein>
    <submittedName>
        <fullName evidence="1">Uncharacterized protein</fullName>
    </submittedName>
</protein>
<dbReference type="AlphaFoldDB" id="A0A3P6F240"/>
<name>A0A3P6F240_BRAOL</name>
<evidence type="ECO:0000313" key="1">
    <source>
        <dbReference type="EMBL" id="VDD51567.1"/>
    </source>
</evidence>